<evidence type="ECO:0000313" key="1">
    <source>
        <dbReference type="EMBL" id="CDX20711.1"/>
    </source>
</evidence>
<dbReference type="EMBL" id="CCMZ01000027">
    <property type="protein sequence ID" value="CDX20711.1"/>
    <property type="molecule type" value="Genomic_DNA"/>
</dbReference>
<dbReference type="AlphaFoldDB" id="A0A090DUP6"/>
<dbReference type="STRING" id="69974.MPLDJ20_60136"/>
<accession>A0A090DUP6</accession>
<evidence type="ECO:0000313" key="2">
    <source>
        <dbReference type="Proteomes" id="UP000045285"/>
    </source>
</evidence>
<keyword evidence="2" id="KW-1185">Reference proteome</keyword>
<reference evidence="2" key="1">
    <citation type="submission" date="2014-08" db="EMBL/GenBank/DDBJ databases">
        <authorList>
            <person name="Moulin L."/>
        </authorList>
    </citation>
    <scope>NUCLEOTIDE SEQUENCE [LARGE SCALE GENOMIC DNA]</scope>
</reference>
<name>A0A090DUP6_MESPL</name>
<protein>
    <submittedName>
        <fullName evidence="1">Uncharacterized protein</fullName>
    </submittedName>
</protein>
<organism evidence="1 2">
    <name type="scientific">Mesorhizobium plurifarium</name>
    <dbReference type="NCBI Taxonomy" id="69974"/>
    <lineage>
        <taxon>Bacteria</taxon>
        <taxon>Pseudomonadati</taxon>
        <taxon>Pseudomonadota</taxon>
        <taxon>Alphaproteobacteria</taxon>
        <taxon>Hyphomicrobiales</taxon>
        <taxon>Phyllobacteriaceae</taxon>
        <taxon>Mesorhizobium</taxon>
    </lineage>
</organism>
<gene>
    <name evidence="1" type="ORF">MPL3356_330019</name>
</gene>
<sequence>MNHFAAPSFWDAYDKLPKSIRMKADGSFAKLRADPFQAGWTLLVSSS</sequence>
<dbReference type="Proteomes" id="UP000045285">
    <property type="component" value="Unassembled WGS sequence"/>
</dbReference>
<proteinExistence type="predicted"/>